<dbReference type="Gene3D" id="3.20.20.80">
    <property type="entry name" value="Glycosidases"/>
    <property type="match status" value="2"/>
</dbReference>
<dbReference type="InterPro" id="IPR050314">
    <property type="entry name" value="Glycosyl_Hydrlase_18"/>
</dbReference>
<protein>
    <recommendedName>
        <fullName evidence="10">GH18 domain-containing protein</fullName>
    </recommendedName>
</protein>
<dbReference type="PANTHER" id="PTHR11177">
    <property type="entry name" value="CHITINASE"/>
    <property type="match status" value="1"/>
</dbReference>
<dbReference type="InterPro" id="IPR011583">
    <property type="entry name" value="Chitinase_II/V-like_cat"/>
</dbReference>
<dbReference type="PROSITE" id="PS01095">
    <property type="entry name" value="GH18_1"/>
    <property type="match status" value="1"/>
</dbReference>
<evidence type="ECO:0000313" key="12">
    <source>
        <dbReference type="Proteomes" id="UP000015241"/>
    </source>
</evidence>
<name>S8E870_FOMSC</name>
<evidence type="ECO:0000259" key="10">
    <source>
        <dbReference type="PROSITE" id="PS51910"/>
    </source>
</evidence>
<dbReference type="GO" id="GO:0006032">
    <property type="term" value="P:chitin catabolic process"/>
    <property type="evidence" value="ECO:0007669"/>
    <property type="project" value="UniProtKB-KW"/>
</dbReference>
<keyword evidence="12" id="KW-1185">Reference proteome</keyword>
<dbReference type="PROSITE" id="PS51910">
    <property type="entry name" value="GH18_2"/>
    <property type="match status" value="1"/>
</dbReference>
<evidence type="ECO:0000256" key="2">
    <source>
        <dbReference type="ARBA" id="ARBA00022801"/>
    </source>
</evidence>
<dbReference type="GO" id="GO:0000272">
    <property type="term" value="P:polysaccharide catabolic process"/>
    <property type="evidence" value="ECO:0007669"/>
    <property type="project" value="UniProtKB-KW"/>
</dbReference>
<gene>
    <name evidence="11" type="ORF">FOMPIDRAFT_137426</name>
</gene>
<dbReference type="AlphaFoldDB" id="S8E870"/>
<keyword evidence="4" id="KW-0119">Carbohydrate metabolism</keyword>
<dbReference type="InterPro" id="IPR017853">
    <property type="entry name" value="GH"/>
</dbReference>
<evidence type="ECO:0000256" key="6">
    <source>
        <dbReference type="ARBA" id="ARBA00023326"/>
    </source>
</evidence>
<evidence type="ECO:0000256" key="3">
    <source>
        <dbReference type="ARBA" id="ARBA00023024"/>
    </source>
</evidence>
<evidence type="ECO:0000256" key="5">
    <source>
        <dbReference type="ARBA" id="ARBA00023295"/>
    </source>
</evidence>
<dbReference type="GO" id="GO:0005576">
    <property type="term" value="C:extracellular region"/>
    <property type="evidence" value="ECO:0007669"/>
    <property type="project" value="TreeGrafter"/>
</dbReference>
<dbReference type="InterPro" id="IPR001579">
    <property type="entry name" value="Glyco_hydro_18_chit_AS"/>
</dbReference>
<dbReference type="GO" id="GO:0008843">
    <property type="term" value="F:endochitinase activity"/>
    <property type="evidence" value="ECO:0007669"/>
    <property type="project" value="UniProtKB-EC"/>
</dbReference>
<evidence type="ECO:0000256" key="8">
    <source>
        <dbReference type="RuleBase" id="RU004453"/>
    </source>
</evidence>
<feature type="compositionally biased region" description="Low complexity" evidence="9">
    <location>
        <begin position="311"/>
        <end position="320"/>
    </location>
</feature>
<sequence length="428" mass="44996">MQARASRPVSAAYFPDWTGIAPSSLDYSKFDILMFAFATPTSSNGISYGGATSTLQSLVSAAHGSGYGTKVVLSIGGWTGSTYFSQVMTSANRGAFVQACVDAVNTYNLDGIDIDWEYPNQPGDNHPYSPSDAANLLSFFTALRSALGTGKIISAAVSDLPWVGSNGSPLTDVSAYAKQMTYANIMNYDVFAASATPGPNAPLGNICGNSTQPHYSAEAAVKQWTAAGFPAGQLMLGVPFYGYVSQSSKTKLSDGPLQSAEDAPELDTYRREVLALAGKSYAVAEVPEELGARDTPEGLIPLEGAHPLTQAPPAQGQQSAPLADGDLSAYWGGEIAFSNLIAQGVLQEKSSGTFVAVNGYTYAWDDCSDTPFLYDTARTTVVTFDDTGSIGDKASYAKNVGLAGAFSWSLNQDYNYVLQNAIRSGLGL</sequence>
<dbReference type="OrthoDB" id="73875at2759"/>
<dbReference type="InParanoid" id="S8E870"/>
<comment type="similarity">
    <text evidence="8">Belongs to the glycosyl hydrolase 18 family.</text>
</comment>
<evidence type="ECO:0000313" key="11">
    <source>
        <dbReference type="EMBL" id="EPT00833.1"/>
    </source>
</evidence>
<keyword evidence="6" id="KW-0624">Polysaccharide degradation</keyword>
<dbReference type="InterPro" id="IPR001223">
    <property type="entry name" value="Glyco_hydro18_cat"/>
</dbReference>
<dbReference type="GO" id="GO:0008061">
    <property type="term" value="F:chitin binding"/>
    <property type="evidence" value="ECO:0007669"/>
    <property type="project" value="InterPro"/>
</dbReference>
<proteinExistence type="inferred from homology"/>
<feature type="domain" description="GH18" evidence="10">
    <location>
        <begin position="8"/>
        <end position="428"/>
    </location>
</feature>
<organism evidence="11 12">
    <name type="scientific">Fomitopsis schrenkii</name>
    <name type="common">Brown rot fungus</name>
    <dbReference type="NCBI Taxonomy" id="2126942"/>
    <lineage>
        <taxon>Eukaryota</taxon>
        <taxon>Fungi</taxon>
        <taxon>Dikarya</taxon>
        <taxon>Basidiomycota</taxon>
        <taxon>Agaricomycotina</taxon>
        <taxon>Agaricomycetes</taxon>
        <taxon>Polyporales</taxon>
        <taxon>Fomitopsis</taxon>
    </lineage>
</organism>
<evidence type="ECO:0000256" key="4">
    <source>
        <dbReference type="ARBA" id="ARBA00023277"/>
    </source>
</evidence>
<feature type="region of interest" description="Disordered" evidence="9">
    <location>
        <begin position="294"/>
        <end position="320"/>
    </location>
</feature>
<reference evidence="11 12" key="1">
    <citation type="journal article" date="2012" name="Science">
        <title>The Paleozoic origin of enzymatic lignin decomposition reconstructed from 31 fungal genomes.</title>
        <authorList>
            <person name="Floudas D."/>
            <person name="Binder M."/>
            <person name="Riley R."/>
            <person name="Barry K."/>
            <person name="Blanchette R.A."/>
            <person name="Henrissat B."/>
            <person name="Martinez A.T."/>
            <person name="Otillar R."/>
            <person name="Spatafora J.W."/>
            <person name="Yadav J.S."/>
            <person name="Aerts A."/>
            <person name="Benoit I."/>
            <person name="Boyd A."/>
            <person name="Carlson A."/>
            <person name="Copeland A."/>
            <person name="Coutinho P.M."/>
            <person name="de Vries R.P."/>
            <person name="Ferreira P."/>
            <person name="Findley K."/>
            <person name="Foster B."/>
            <person name="Gaskell J."/>
            <person name="Glotzer D."/>
            <person name="Gorecki P."/>
            <person name="Heitman J."/>
            <person name="Hesse C."/>
            <person name="Hori C."/>
            <person name="Igarashi K."/>
            <person name="Jurgens J.A."/>
            <person name="Kallen N."/>
            <person name="Kersten P."/>
            <person name="Kohler A."/>
            <person name="Kuees U."/>
            <person name="Kumar T.K.A."/>
            <person name="Kuo A."/>
            <person name="LaButti K."/>
            <person name="Larrondo L.F."/>
            <person name="Lindquist E."/>
            <person name="Ling A."/>
            <person name="Lombard V."/>
            <person name="Lucas S."/>
            <person name="Lundell T."/>
            <person name="Martin R."/>
            <person name="McLaughlin D.J."/>
            <person name="Morgenstern I."/>
            <person name="Morin E."/>
            <person name="Murat C."/>
            <person name="Nagy L.G."/>
            <person name="Nolan M."/>
            <person name="Ohm R.A."/>
            <person name="Patyshakuliyeva A."/>
            <person name="Rokas A."/>
            <person name="Ruiz-Duenas F.J."/>
            <person name="Sabat G."/>
            <person name="Salamov A."/>
            <person name="Samejima M."/>
            <person name="Schmutz J."/>
            <person name="Slot J.C."/>
            <person name="St John F."/>
            <person name="Stenlid J."/>
            <person name="Sun H."/>
            <person name="Sun S."/>
            <person name="Syed K."/>
            <person name="Tsang A."/>
            <person name="Wiebenga A."/>
            <person name="Young D."/>
            <person name="Pisabarro A."/>
            <person name="Eastwood D.C."/>
            <person name="Martin F."/>
            <person name="Cullen D."/>
            <person name="Grigoriev I.V."/>
            <person name="Hibbett D.S."/>
        </authorList>
    </citation>
    <scope>NUCLEOTIDE SEQUENCE</scope>
    <source>
        <strain evidence="12">FP-58527</strain>
    </source>
</reference>
<accession>S8E870</accession>
<keyword evidence="5 7" id="KW-0326">Glycosidase</keyword>
<comment type="catalytic activity">
    <reaction evidence="1">
        <text>Random endo-hydrolysis of N-acetyl-beta-D-glucosaminide (1-&gt;4)-beta-linkages in chitin and chitodextrins.</text>
        <dbReference type="EC" id="3.2.1.14"/>
    </reaction>
</comment>
<keyword evidence="3" id="KW-0146">Chitin degradation</keyword>
<keyword evidence="2 7" id="KW-0378">Hydrolase</keyword>
<dbReference type="Pfam" id="PF00704">
    <property type="entry name" value="Glyco_hydro_18"/>
    <property type="match status" value="1"/>
</dbReference>
<dbReference type="PANTHER" id="PTHR11177:SF317">
    <property type="entry name" value="CHITINASE 12-RELATED"/>
    <property type="match status" value="1"/>
</dbReference>
<evidence type="ECO:0000256" key="9">
    <source>
        <dbReference type="SAM" id="MobiDB-lite"/>
    </source>
</evidence>
<dbReference type="Proteomes" id="UP000015241">
    <property type="component" value="Unassembled WGS sequence"/>
</dbReference>
<dbReference type="SUPFAM" id="SSF51445">
    <property type="entry name" value="(Trans)glycosidases"/>
    <property type="match status" value="1"/>
</dbReference>
<dbReference type="SMART" id="SM00636">
    <property type="entry name" value="Glyco_18"/>
    <property type="match status" value="1"/>
</dbReference>
<dbReference type="STRING" id="743788.S8E870"/>
<dbReference type="EMBL" id="KE504146">
    <property type="protein sequence ID" value="EPT00833.1"/>
    <property type="molecule type" value="Genomic_DNA"/>
</dbReference>
<dbReference type="eggNOG" id="KOG2806">
    <property type="taxonomic scope" value="Eukaryota"/>
</dbReference>
<dbReference type="HOGENOM" id="CLU_002833_6_2_1"/>
<evidence type="ECO:0000256" key="1">
    <source>
        <dbReference type="ARBA" id="ARBA00000822"/>
    </source>
</evidence>
<evidence type="ECO:0000256" key="7">
    <source>
        <dbReference type="RuleBase" id="RU000489"/>
    </source>
</evidence>